<dbReference type="PANTHER" id="PTHR42991:SF1">
    <property type="entry name" value="ALDEHYDE DEHYDROGENASE"/>
    <property type="match status" value="1"/>
</dbReference>
<dbReference type="GO" id="GO:0008911">
    <property type="term" value="F:lactaldehyde dehydrogenase (NAD+) activity"/>
    <property type="evidence" value="ECO:0007669"/>
    <property type="project" value="TreeGrafter"/>
</dbReference>
<evidence type="ECO:0000313" key="4">
    <source>
        <dbReference type="EMBL" id="QBE49006.1"/>
    </source>
</evidence>
<evidence type="ECO:0000256" key="2">
    <source>
        <dbReference type="ARBA" id="ARBA00023002"/>
    </source>
</evidence>
<dbReference type="PANTHER" id="PTHR42991">
    <property type="entry name" value="ALDEHYDE DEHYDROGENASE"/>
    <property type="match status" value="1"/>
</dbReference>
<evidence type="ECO:0000313" key="5">
    <source>
        <dbReference type="Proteomes" id="UP000289260"/>
    </source>
</evidence>
<proteinExistence type="inferred from homology"/>
<dbReference type="Gene3D" id="3.40.309.10">
    <property type="entry name" value="Aldehyde Dehydrogenase, Chain A, domain 2"/>
    <property type="match status" value="1"/>
</dbReference>
<dbReference type="Pfam" id="PF00171">
    <property type="entry name" value="Aldedh"/>
    <property type="match status" value="1"/>
</dbReference>
<dbReference type="InterPro" id="IPR016162">
    <property type="entry name" value="Ald_DH_N"/>
</dbReference>
<evidence type="ECO:0000259" key="3">
    <source>
        <dbReference type="Pfam" id="PF00171"/>
    </source>
</evidence>
<dbReference type="InterPro" id="IPR015590">
    <property type="entry name" value="Aldehyde_DH_dom"/>
</dbReference>
<comment type="similarity">
    <text evidence="1">Belongs to the aldehyde dehydrogenase family.</text>
</comment>
<dbReference type="InterPro" id="IPR016161">
    <property type="entry name" value="Ald_DH/histidinol_DH"/>
</dbReference>
<dbReference type="Proteomes" id="UP000289260">
    <property type="component" value="Chromosome"/>
</dbReference>
<dbReference type="SUPFAM" id="SSF53720">
    <property type="entry name" value="ALDH-like"/>
    <property type="match status" value="1"/>
</dbReference>
<dbReference type="Gene3D" id="3.40.605.10">
    <property type="entry name" value="Aldehyde Dehydrogenase, Chain A, domain 1"/>
    <property type="match status" value="1"/>
</dbReference>
<sequence length="484" mass="49587">MSEQGTREYGSYGLLIGGEWREAADGARAEVRSPYDGSPVGEVAVATASDVDAAIAAAERGAAVWRRTPAHERAAILNRAADLADARAEQLAATISAENGKPLAEATGEARRSGSIIRLSAYEGSQLYGDSLPLDANPGTGQDKVGFTLRQPVGIVVAITPFNYPALLVLHKVGPALAAGNAVILKPAGATPLTALALAQIFVEAGVPEGAISVVTGSGGVLGDALVSDPRVRKISFTGSTGVGERIAAIAGVKKLSLELGASSPTLILPGVDIEKASSAVAAGGYVNAGQVCISVQRVVVHRDVEADFLDALLPKVRAIRTGDPFAEGVALGPLIAQREAERVEQSIAQAVADGSTLLTGGERDGGFISPAIVTGVDTRQAFAQEELFGPAVAVTTVSGFDEAIDAANGTPYGLAAGVFGGTLSEGIRAMREIDAGSVHLGWTPLWRADLMPYGGFKASGYGKEGVRSTIEEMSEVKTVIMHG</sequence>
<dbReference type="OrthoDB" id="6882680at2"/>
<gene>
    <name evidence="4" type="ORF">EVS81_09275</name>
</gene>
<dbReference type="AlphaFoldDB" id="A0A4P6KF20"/>
<feature type="domain" description="Aldehyde dehydrogenase" evidence="3">
    <location>
        <begin position="20"/>
        <end position="480"/>
    </location>
</feature>
<dbReference type="RefSeq" id="WP_130110140.1">
    <property type="nucleotide sequence ID" value="NZ_CP035806.1"/>
</dbReference>
<reference evidence="4 5" key="1">
    <citation type="submission" date="2019-02" db="EMBL/GenBank/DDBJ databases">
        <authorList>
            <person name="Sun L."/>
            <person name="Pan D."/>
            <person name="Wu X."/>
        </authorList>
    </citation>
    <scope>NUCLEOTIDE SEQUENCE [LARGE SCALE GENOMIC DNA]</scope>
    <source>
        <strain evidence="4 5">JW-1</strain>
    </source>
</reference>
<dbReference type="FunFam" id="3.40.605.10:FF:000007">
    <property type="entry name" value="NAD/NADP-dependent betaine aldehyde dehydrogenase"/>
    <property type="match status" value="1"/>
</dbReference>
<dbReference type="InterPro" id="IPR016163">
    <property type="entry name" value="Ald_DH_C"/>
</dbReference>
<dbReference type="InterPro" id="IPR051020">
    <property type="entry name" value="ALDH-related_metabolic_enz"/>
</dbReference>
<keyword evidence="5" id="KW-1185">Reference proteome</keyword>
<organism evidence="4 5">
    <name type="scientific">Leucobacter triazinivorans</name>
    <dbReference type="NCBI Taxonomy" id="1784719"/>
    <lineage>
        <taxon>Bacteria</taxon>
        <taxon>Bacillati</taxon>
        <taxon>Actinomycetota</taxon>
        <taxon>Actinomycetes</taxon>
        <taxon>Micrococcales</taxon>
        <taxon>Microbacteriaceae</taxon>
        <taxon>Leucobacter</taxon>
    </lineage>
</organism>
<protein>
    <submittedName>
        <fullName evidence="4">Aldehyde dehydrogenase family protein</fullName>
    </submittedName>
</protein>
<evidence type="ECO:0000256" key="1">
    <source>
        <dbReference type="ARBA" id="ARBA00009986"/>
    </source>
</evidence>
<dbReference type="EMBL" id="CP035806">
    <property type="protein sequence ID" value="QBE49006.1"/>
    <property type="molecule type" value="Genomic_DNA"/>
</dbReference>
<accession>A0A4P6KF20</accession>
<dbReference type="KEGG" id="ltr:EVS81_09275"/>
<name>A0A4P6KF20_9MICO</name>
<keyword evidence="2" id="KW-0560">Oxidoreductase</keyword>